<dbReference type="CDD" id="cd00038">
    <property type="entry name" value="CAP_ED"/>
    <property type="match status" value="1"/>
</dbReference>
<feature type="domain" description="Cyclic nucleotide-binding" evidence="1">
    <location>
        <begin position="16"/>
        <end position="136"/>
    </location>
</feature>
<reference evidence="2 3" key="1">
    <citation type="submission" date="2019-08" db="EMBL/GenBank/DDBJ databases">
        <title>Parahaliea maris sp. nov., isolated from the surface seawater.</title>
        <authorList>
            <person name="Liu Y."/>
        </authorList>
    </citation>
    <scope>NUCLEOTIDE SEQUENCE [LARGE SCALE GENOMIC DNA]</scope>
    <source>
        <strain evidence="2 3">S2-26</strain>
    </source>
</reference>
<dbReference type="OrthoDB" id="9798104at2"/>
<protein>
    <submittedName>
        <fullName evidence="2">Crp/Fnr family transcriptional regulator</fullName>
    </submittedName>
</protein>
<evidence type="ECO:0000259" key="1">
    <source>
        <dbReference type="SMART" id="SM00100"/>
    </source>
</evidence>
<organism evidence="2 3">
    <name type="scientific">Parahaliea aestuarii</name>
    <dbReference type="NCBI Taxonomy" id="1852021"/>
    <lineage>
        <taxon>Bacteria</taxon>
        <taxon>Pseudomonadati</taxon>
        <taxon>Pseudomonadota</taxon>
        <taxon>Gammaproteobacteria</taxon>
        <taxon>Cellvibrionales</taxon>
        <taxon>Halieaceae</taxon>
        <taxon>Parahaliea</taxon>
    </lineage>
</organism>
<accession>A0A5C8ZWE8</accession>
<comment type="caution">
    <text evidence="2">The sequence shown here is derived from an EMBL/GenBank/DDBJ whole genome shotgun (WGS) entry which is preliminary data.</text>
</comment>
<keyword evidence="3" id="KW-1185">Reference proteome</keyword>
<dbReference type="AlphaFoldDB" id="A0A5C8ZWE8"/>
<evidence type="ECO:0000313" key="2">
    <source>
        <dbReference type="EMBL" id="TXS91571.1"/>
    </source>
</evidence>
<evidence type="ECO:0000313" key="3">
    <source>
        <dbReference type="Proteomes" id="UP000321933"/>
    </source>
</evidence>
<dbReference type="Proteomes" id="UP000321933">
    <property type="component" value="Unassembled WGS sequence"/>
</dbReference>
<dbReference type="Pfam" id="PF00027">
    <property type="entry name" value="cNMP_binding"/>
    <property type="match status" value="1"/>
</dbReference>
<dbReference type="InterPro" id="IPR000595">
    <property type="entry name" value="cNMP-bd_dom"/>
</dbReference>
<dbReference type="InterPro" id="IPR014710">
    <property type="entry name" value="RmlC-like_jellyroll"/>
</dbReference>
<dbReference type="Gene3D" id="2.60.120.10">
    <property type="entry name" value="Jelly Rolls"/>
    <property type="match status" value="1"/>
</dbReference>
<dbReference type="EMBL" id="VRYZ01000004">
    <property type="protein sequence ID" value="TXS91571.1"/>
    <property type="molecule type" value="Genomic_DNA"/>
</dbReference>
<dbReference type="SUPFAM" id="SSF51206">
    <property type="entry name" value="cAMP-binding domain-like"/>
    <property type="match status" value="1"/>
</dbReference>
<name>A0A5C8ZWE8_9GAMM</name>
<dbReference type="SMART" id="SM00100">
    <property type="entry name" value="cNMP"/>
    <property type="match status" value="1"/>
</dbReference>
<sequence length="203" mass="22879">MTTLCARRAHLRDWLVKQGLADTTPLSGWLEQARERSLARDEYLLRAGEQHHFLCFIDSGLLRLFYVSPEGKERNKAFYTGDHLVGPVSAAISDGPAPFSIQALEASDVLLLPYQPFVDASATHPAVAQLNIRLLSGAFVRNEQREAMLLTCNAEQRYRWLLAQEPELLQRLPQHHIASYLGVDAVSLSRLKRKLRAQGEYGE</sequence>
<proteinExistence type="predicted"/>
<dbReference type="InterPro" id="IPR018490">
    <property type="entry name" value="cNMP-bd_dom_sf"/>
</dbReference>
<gene>
    <name evidence="2" type="ORF">FVW59_10400</name>
</gene>